<dbReference type="EMBL" id="JAGIZB010000004">
    <property type="protein sequence ID" value="MBP0444345.1"/>
    <property type="molecule type" value="Genomic_DNA"/>
</dbReference>
<comment type="caution">
    <text evidence="1">The sequence shown here is derived from an EMBL/GenBank/DDBJ whole genome shotgun (WGS) entry which is preliminary data.</text>
</comment>
<dbReference type="Pfam" id="PF01263">
    <property type="entry name" value="Aldose_epim"/>
    <property type="match status" value="1"/>
</dbReference>
<proteinExistence type="predicted"/>
<gene>
    <name evidence="1" type="ORF">J8J14_06090</name>
</gene>
<reference evidence="1 2" key="1">
    <citation type="submission" date="2021-03" db="EMBL/GenBank/DDBJ databases">
        <authorList>
            <person name="So Y."/>
        </authorList>
    </citation>
    <scope>NUCLEOTIDE SEQUENCE [LARGE SCALE GENOMIC DNA]</scope>
    <source>
        <strain evidence="1 2">SSH11</strain>
    </source>
</reference>
<evidence type="ECO:0000313" key="1">
    <source>
        <dbReference type="EMBL" id="MBP0444345.1"/>
    </source>
</evidence>
<dbReference type="SUPFAM" id="SSF74650">
    <property type="entry name" value="Galactose mutarotase-like"/>
    <property type="match status" value="1"/>
</dbReference>
<organism evidence="1 2">
    <name type="scientific">Pararoseomonas baculiformis</name>
    <dbReference type="NCBI Taxonomy" id="2820812"/>
    <lineage>
        <taxon>Bacteria</taxon>
        <taxon>Pseudomonadati</taxon>
        <taxon>Pseudomonadota</taxon>
        <taxon>Alphaproteobacteria</taxon>
        <taxon>Acetobacterales</taxon>
        <taxon>Acetobacteraceae</taxon>
        <taxon>Pararoseomonas</taxon>
    </lineage>
</organism>
<dbReference type="RefSeq" id="WP_209378562.1">
    <property type="nucleotide sequence ID" value="NZ_JAGIZB010000004.1"/>
</dbReference>
<dbReference type="Proteomes" id="UP000681594">
    <property type="component" value="Unassembled WGS sequence"/>
</dbReference>
<protein>
    <submittedName>
        <fullName evidence="1">Aldose 1-epimerase family protein</fullName>
    </submittedName>
</protein>
<accession>A0ABS4ABG5</accession>
<dbReference type="InterPro" id="IPR037481">
    <property type="entry name" value="LacX"/>
</dbReference>
<name>A0ABS4ABG5_9PROT</name>
<dbReference type="InterPro" id="IPR008183">
    <property type="entry name" value="Aldose_1/G6P_1-epimerase"/>
</dbReference>
<dbReference type="CDD" id="cd09024">
    <property type="entry name" value="Aldose_epim_lacX"/>
    <property type="match status" value="1"/>
</dbReference>
<sequence length="293" mass="31952">MSEIHRFGDDELSATVSEAGAELQSLQDASGQEWLWQAGPAWPRRAPILFPIVGKLPGDVLRHDGRAYRMTQHGFARDRTFAWIRRDRTGAALRLCDDEATREVFPFPFTLDVAWEVAQGALSCSVTVSNSGPTTLPFSLGAHPAFAWPLPGAPLAEGHSLSFPDFREENLHARRLNGGLLDSAEIIPLADGVLPLHPDLFEADAIVLPAFPGRLIRYSAPGGTALEMAWDGYGDLGIWSRPGAAFLCIEPWNGTAAPLGWDDAFSTKPGVTLLDPGGSRVFRWFVRFNPRPG</sequence>
<evidence type="ECO:0000313" key="2">
    <source>
        <dbReference type="Proteomes" id="UP000681594"/>
    </source>
</evidence>
<dbReference type="Gene3D" id="2.70.98.10">
    <property type="match status" value="1"/>
</dbReference>
<dbReference type="InterPro" id="IPR014718">
    <property type="entry name" value="GH-type_carb-bd"/>
</dbReference>
<keyword evidence="2" id="KW-1185">Reference proteome</keyword>
<dbReference type="InterPro" id="IPR011013">
    <property type="entry name" value="Gal_mutarotase_sf_dom"/>
</dbReference>